<evidence type="ECO:0000313" key="10">
    <source>
        <dbReference type="Proteomes" id="UP001186944"/>
    </source>
</evidence>
<comment type="similarity">
    <text evidence="2">Belongs to the Toll-like receptor family.</text>
</comment>
<evidence type="ECO:0000259" key="8">
    <source>
        <dbReference type="PROSITE" id="PS50104"/>
    </source>
</evidence>
<dbReference type="InterPro" id="IPR032675">
    <property type="entry name" value="LRR_dom_sf"/>
</dbReference>
<keyword evidence="3 7" id="KW-0812">Transmembrane</keyword>
<dbReference type="InterPro" id="IPR001611">
    <property type="entry name" value="Leu-rich_rpt"/>
</dbReference>
<keyword evidence="5 7" id="KW-1133">Transmembrane helix</keyword>
<evidence type="ECO:0000256" key="2">
    <source>
        <dbReference type="ARBA" id="ARBA00009634"/>
    </source>
</evidence>
<comment type="subcellular location">
    <subcellularLocation>
        <location evidence="1">Membrane</location>
        <topology evidence="1">Single-pass membrane protein</topology>
    </subcellularLocation>
</comment>
<dbReference type="PANTHER" id="PTHR24365">
    <property type="entry name" value="TOLL-LIKE RECEPTOR"/>
    <property type="match status" value="1"/>
</dbReference>
<dbReference type="Gene3D" id="3.80.10.10">
    <property type="entry name" value="Ribonuclease Inhibitor"/>
    <property type="match status" value="1"/>
</dbReference>
<dbReference type="InterPro" id="IPR035897">
    <property type="entry name" value="Toll_tir_struct_dom_sf"/>
</dbReference>
<protein>
    <recommendedName>
        <fullName evidence="8">TIR domain-containing protein</fullName>
    </recommendedName>
</protein>
<dbReference type="SMART" id="SM00255">
    <property type="entry name" value="TIR"/>
    <property type="match status" value="1"/>
</dbReference>
<feature type="domain" description="TIR" evidence="8">
    <location>
        <begin position="233"/>
        <end position="374"/>
    </location>
</feature>
<dbReference type="Pfam" id="PF13855">
    <property type="entry name" value="LRR_8"/>
    <property type="match status" value="1"/>
</dbReference>
<sequence>MSGWNCTQINPTFLHNHKELTNLKAANSGIGNNINRKGKVSLLRGLNKLDYVDISSNSINGLSKNFFEYQQNSLKNLILRNNQIERIPHSLSFLSNVESIDFSGNYFAYFNIQDRNIIDRLSNTTFNFEGNRFECSCQYVDSLVWMVYKTNLRNVICKDDTNMTMFARGLLRFRLKCLSVFWLDFSVILLFLAMIILLLVAMGYRNKSFVIYLYLKARRMVKQTKRETDREAFQFDAFVSYSHLDIDWVTGQLFKYLSSDLSLQVCVHHKDFIAGVPIAEEILRCIDSSRKSVFVITRNFLASEWSLFEMDIARRHVFQSDNDTILVILKENIPVHEMPTLLKRIWWRIVCLQYPQDNDPEELATFWRKLSDVFLQQ</sequence>
<evidence type="ECO:0000256" key="7">
    <source>
        <dbReference type="SAM" id="Phobius"/>
    </source>
</evidence>
<evidence type="ECO:0000256" key="6">
    <source>
        <dbReference type="ARBA" id="ARBA00023136"/>
    </source>
</evidence>
<dbReference type="SUPFAM" id="SSF52200">
    <property type="entry name" value="Toll/Interleukin receptor TIR domain"/>
    <property type="match status" value="1"/>
</dbReference>
<dbReference type="GO" id="GO:0038023">
    <property type="term" value="F:signaling receptor activity"/>
    <property type="evidence" value="ECO:0007669"/>
    <property type="project" value="TreeGrafter"/>
</dbReference>
<dbReference type="PROSITE" id="PS51450">
    <property type="entry name" value="LRR"/>
    <property type="match status" value="1"/>
</dbReference>
<organism evidence="9 10">
    <name type="scientific">Pinctada imbricata</name>
    <name type="common">Atlantic pearl-oyster</name>
    <name type="synonym">Pinctada martensii</name>
    <dbReference type="NCBI Taxonomy" id="66713"/>
    <lineage>
        <taxon>Eukaryota</taxon>
        <taxon>Metazoa</taxon>
        <taxon>Spiralia</taxon>
        <taxon>Lophotrochozoa</taxon>
        <taxon>Mollusca</taxon>
        <taxon>Bivalvia</taxon>
        <taxon>Autobranchia</taxon>
        <taxon>Pteriomorphia</taxon>
        <taxon>Pterioida</taxon>
        <taxon>Pterioidea</taxon>
        <taxon>Pteriidae</taxon>
        <taxon>Pinctada</taxon>
    </lineage>
</organism>
<proteinExistence type="inferred from homology"/>
<evidence type="ECO:0000256" key="1">
    <source>
        <dbReference type="ARBA" id="ARBA00004167"/>
    </source>
</evidence>
<dbReference type="PRINTS" id="PR01537">
    <property type="entry name" value="INTRLKN1R1F"/>
</dbReference>
<dbReference type="Proteomes" id="UP001186944">
    <property type="component" value="Unassembled WGS sequence"/>
</dbReference>
<feature type="transmembrane region" description="Helical" evidence="7">
    <location>
        <begin position="180"/>
        <end position="204"/>
    </location>
</feature>
<dbReference type="GO" id="GO:0005886">
    <property type="term" value="C:plasma membrane"/>
    <property type="evidence" value="ECO:0007669"/>
    <property type="project" value="TreeGrafter"/>
</dbReference>
<evidence type="ECO:0000313" key="9">
    <source>
        <dbReference type="EMBL" id="KAK3099164.1"/>
    </source>
</evidence>
<dbReference type="PROSITE" id="PS50104">
    <property type="entry name" value="TIR"/>
    <property type="match status" value="1"/>
</dbReference>
<keyword evidence="6 7" id="KW-0472">Membrane</keyword>
<dbReference type="Gene3D" id="3.40.50.10140">
    <property type="entry name" value="Toll/interleukin-1 receptor homology (TIR) domain"/>
    <property type="match status" value="1"/>
</dbReference>
<gene>
    <name evidence="9" type="ORF">FSP39_000373</name>
</gene>
<comment type="caution">
    <text evidence="9">The sequence shown here is derived from an EMBL/GenBank/DDBJ whole genome shotgun (WGS) entry which is preliminary data.</text>
</comment>
<dbReference type="Pfam" id="PF01582">
    <property type="entry name" value="TIR"/>
    <property type="match status" value="1"/>
</dbReference>
<dbReference type="AlphaFoldDB" id="A0AA88Y6K7"/>
<name>A0AA88Y6K7_PINIB</name>
<dbReference type="SUPFAM" id="SSF52075">
    <property type="entry name" value="Outer arm dynein light chain 1"/>
    <property type="match status" value="1"/>
</dbReference>
<evidence type="ECO:0000256" key="3">
    <source>
        <dbReference type="ARBA" id="ARBA00022692"/>
    </source>
</evidence>
<accession>A0AA88Y6K7</accession>
<dbReference type="InterPro" id="IPR000157">
    <property type="entry name" value="TIR_dom"/>
</dbReference>
<reference evidence="9" key="1">
    <citation type="submission" date="2019-08" db="EMBL/GenBank/DDBJ databases">
        <title>The improved chromosome-level genome for the pearl oyster Pinctada fucata martensii using PacBio sequencing and Hi-C.</title>
        <authorList>
            <person name="Zheng Z."/>
        </authorList>
    </citation>
    <scope>NUCLEOTIDE SEQUENCE</scope>
    <source>
        <strain evidence="9">ZZ-2019</strain>
        <tissue evidence="9">Adductor muscle</tissue>
    </source>
</reference>
<evidence type="ECO:0000256" key="5">
    <source>
        <dbReference type="ARBA" id="ARBA00022989"/>
    </source>
</evidence>
<dbReference type="PANTHER" id="PTHR24365:SF541">
    <property type="entry name" value="PROTEIN TOLL-RELATED"/>
    <property type="match status" value="1"/>
</dbReference>
<dbReference type="GO" id="GO:0007165">
    <property type="term" value="P:signal transduction"/>
    <property type="evidence" value="ECO:0007669"/>
    <property type="project" value="InterPro"/>
</dbReference>
<evidence type="ECO:0000256" key="4">
    <source>
        <dbReference type="ARBA" id="ARBA00022729"/>
    </source>
</evidence>
<dbReference type="EMBL" id="VSWD01000006">
    <property type="protein sequence ID" value="KAK3099164.1"/>
    <property type="molecule type" value="Genomic_DNA"/>
</dbReference>
<keyword evidence="10" id="KW-1185">Reference proteome</keyword>
<keyword evidence="4" id="KW-0732">Signal</keyword>